<feature type="region of interest" description="Disordered" evidence="1">
    <location>
        <begin position="1"/>
        <end position="20"/>
    </location>
</feature>
<organism evidence="3 4">
    <name type="scientific">Hydrogenophaga intermedia</name>
    <dbReference type="NCBI Taxonomy" id="65786"/>
    <lineage>
        <taxon>Bacteria</taxon>
        <taxon>Pseudomonadati</taxon>
        <taxon>Pseudomonadota</taxon>
        <taxon>Betaproteobacteria</taxon>
        <taxon>Burkholderiales</taxon>
        <taxon>Comamonadaceae</taxon>
        <taxon>Hydrogenophaga</taxon>
    </lineage>
</organism>
<evidence type="ECO:0000313" key="4">
    <source>
        <dbReference type="Proteomes" id="UP000028878"/>
    </source>
</evidence>
<accession>A0A1L1PSB4</accession>
<evidence type="ECO:0000256" key="1">
    <source>
        <dbReference type="SAM" id="MobiDB-lite"/>
    </source>
</evidence>
<sequence length="66" mass="6469">MMPISGSAGGGGPSNASSAANSSGWVVNFGSGGVNTGGSGDMAQYLPYAVLLVGALIAVSYFKRKK</sequence>
<reference evidence="4" key="2">
    <citation type="submission" date="2014-11" db="EMBL/GenBank/DDBJ databases">
        <title>Draft genome sequence of Hydrogenophaga intermedia S1.</title>
        <authorList>
            <person name="Gan H.M."/>
            <person name="Chew T.H."/>
            <person name="Stolz A."/>
        </authorList>
    </citation>
    <scope>NUCLEOTIDE SEQUENCE [LARGE SCALE GENOMIC DNA]</scope>
    <source>
        <strain evidence="4">S1</strain>
    </source>
</reference>
<feature type="transmembrane region" description="Helical" evidence="2">
    <location>
        <begin position="45"/>
        <end position="62"/>
    </location>
</feature>
<dbReference type="Proteomes" id="UP000028878">
    <property type="component" value="Unassembled WGS sequence"/>
</dbReference>
<name>A0A1L1PSB4_HYDIT</name>
<keyword evidence="4" id="KW-1185">Reference proteome</keyword>
<dbReference type="AlphaFoldDB" id="A0A1L1PSB4"/>
<keyword evidence="2" id="KW-0472">Membrane</keyword>
<keyword evidence="2" id="KW-0812">Transmembrane</keyword>
<evidence type="ECO:0000256" key="2">
    <source>
        <dbReference type="SAM" id="Phobius"/>
    </source>
</evidence>
<evidence type="ECO:0000313" key="3">
    <source>
        <dbReference type="EMBL" id="CDN87491.1"/>
    </source>
</evidence>
<protein>
    <submittedName>
        <fullName evidence="3">Uncharacterized protein</fullName>
    </submittedName>
</protein>
<gene>
    <name evidence="3" type="ORF">BN948_01913</name>
</gene>
<dbReference type="RefSeq" id="WP_035621372.1">
    <property type="nucleotide sequence ID" value="NZ_CCAE010000011.1"/>
</dbReference>
<dbReference type="EMBL" id="CCAE010000011">
    <property type="protein sequence ID" value="CDN87491.1"/>
    <property type="molecule type" value="Genomic_DNA"/>
</dbReference>
<keyword evidence="2" id="KW-1133">Transmembrane helix</keyword>
<proteinExistence type="predicted"/>
<reference evidence="4" key="1">
    <citation type="submission" date="2014-02" db="EMBL/GenBank/DDBJ databases">
        <authorList>
            <person name="Gan H."/>
        </authorList>
    </citation>
    <scope>NUCLEOTIDE SEQUENCE [LARGE SCALE GENOMIC DNA]</scope>
    <source>
        <strain evidence="4">S1</strain>
    </source>
</reference>